<reference evidence="2 3" key="1">
    <citation type="submission" date="2021-08" db="EMBL/GenBank/DDBJ databases">
        <authorList>
            <person name="Peeters C."/>
        </authorList>
    </citation>
    <scope>NUCLEOTIDE SEQUENCE [LARGE SCALE GENOMIC DNA]</scope>
    <source>
        <strain evidence="2 3">LMG 32289</strain>
    </source>
</reference>
<evidence type="ECO:0000313" key="2">
    <source>
        <dbReference type="EMBL" id="CAG9185882.1"/>
    </source>
</evidence>
<gene>
    <name evidence="2" type="ORF">LMG32289_06141</name>
</gene>
<sequence>MHIRNHTFSHLQLEKMMSGGDASKVLTLWDKIKDLFLCDKKASVVDLLNKLSDKNNFHDGTTHGGESANRLKTFTALSQMANPEDRNKFFISICSSTRGSHAAWDVTLSVDGHEVIKFSPGSNSLDLLRATYAYKTIFDLSARCDARFQLKADMMLRDLMQDDEDEFVESAGNGLVRLLTDAKDHVDGDLGKILECTMPGHTPYEFWPQEAVAQISLYRQAYFQEHNGEQGTPIRLERVSWPAPPVTQPRQRTPDASYEVAPSAASAAGEQQRSPQSAYPAAPSPSAPPVTQEWQRLPPAPYQVAPSAPPVTQEWQRLPPATYQVAPSAPPVTQEWQRLPPATYQVAPSAPPVTQEWQRLPPATYQVAPSAPPVTQEWQRLPRAYA</sequence>
<dbReference type="EMBL" id="CAJZAG010000016">
    <property type="protein sequence ID" value="CAG9185882.1"/>
    <property type="molecule type" value="Genomic_DNA"/>
</dbReference>
<evidence type="ECO:0000313" key="3">
    <source>
        <dbReference type="Proteomes" id="UP000706525"/>
    </source>
</evidence>
<dbReference type="Gene3D" id="3.30.2440.10">
    <property type="entry name" value="Secreted effector protein SifA"/>
    <property type="match status" value="1"/>
</dbReference>
<feature type="region of interest" description="Disordered" evidence="1">
    <location>
        <begin position="233"/>
        <end position="294"/>
    </location>
</feature>
<keyword evidence="3" id="KW-1185">Reference proteome</keyword>
<organism evidence="2 3">
    <name type="scientific">Cupriavidus pampae</name>
    <dbReference type="NCBI Taxonomy" id="659251"/>
    <lineage>
        <taxon>Bacteria</taxon>
        <taxon>Pseudomonadati</taxon>
        <taxon>Pseudomonadota</taxon>
        <taxon>Betaproteobacteria</taxon>
        <taxon>Burkholderiales</taxon>
        <taxon>Burkholderiaceae</taxon>
        <taxon>Cupriavidus</taxon>
    </lineage>
</organism>
<dbReference type="RefSeq" id="WP_223995198.1">
    <property type="nucleotide sequence ID" value="NZ_CAJZAG010000016.1"/>
</dbReference>
<evidence type="ECO:0000256" key="1">
    <source>
        <dbReference type="SAM" id="MobiDB-lite"/>
    </source>
</evidence>
<proteinExistence type="predicted"/>
<protein>
    <submittedName>
        <fullName evidence="2">Uncharacterized protein</fullName>
    </submittedName>
</protein>
<comment type="caution">
    <text evidence="2">The sequence shown here is derived from an EMBL/GenBank/DDBJ whole genome shotgun (WGS) entry which is preliminary data.</text>
</comment>
<name>A0ABN7ZIR4_9BURK</name>
<dbReference type="Proteomes" id="UP000706525">
    <property type="component" value="Unassembled WGS sequence"/>
</dbReference>
<accession>A0ABN7ZIR4</accession>